<name>A0AAE3WAG8_9RHOB</name>
<dbReference type="AlphaFoldDB" id="A0AAE3WAG8"/>
<keyword evidence="2" id="KW-1185">Reference proteome</keyword>
<accession>A0AAE3WAG8</accession>
<comment type="caution">
    <text evidence="1">The sequence shown here is derived from an EMBL/GenBank/DDBJ whole genome shotgun (WGS) entry which is preliminary data.</text>
</comment>
<reference evidence="1" key="1">
    <citation type="submission" date="2022-07" db="EMBL/GenBank/DDBJ databases">
        <authorList>
            <person name="Otstavnykh N."/>
            <person name="Isaeva M."/>
            <person name="Bystritskaya E."/>
        </authorList>
    </citation>
    <scope>NUCLEOTIDE SEQUENCE</scope>
    <source>
        <strain evidence="1">KCTC 52189</strain>
    </source>
</reference>
<organism evidence="1 2">
    <name type="scientific">Marimonas arenosa</name>
    <dbReference type="NCBI Taxonomy" id="1795305"/>
    <lineage>
        <taxon>Bacteria</taxon>
        <taxon>Pseudomonadati</taxon>
        <taxon>Pseudomonadota</taxon>
        <taxon>Alphaproteobacteria</taxon>
        <taxon>Rhodobacterales</taxon>
        <taxon>Paracoccaceae</taxon>
        <taxon>Marimonas</taxon>
    </lineage>
</organism>
<evidence type="ECO:0000313" key="1">
    <source>
        <dbReference type="EMBL" id="MDQ2088920.1"/>
    </source>
</evidence>
<dbReference type="Proteomes" id="UP001226762">
    <property type="component" value="Unassembled WGS sequence"/>
</dbReference>
<evidence type="ECO:0000313" key="2">
    <source>
        <dbReference type="Proteomes" id="UP001226762"/>
    </source>
</evidence>
<proteinExistence type="predicted"/>
<protein>
    <submittedName>
        <fullName evidence="1">Uncharacterized protein</fullName>
    </submittedName>
</protein>
<dbReference type="RefSeq" id="WP_306734179.1">
    <property type="nucleotide sequence ID" value="NZ_JANHAX010000001.1"/>
</dbReference>
<gene>
    <name evidence="1" type="ORF">NO357_03260</name>
</gene>
<dbReference type="EMBL" id="JANHAX010000001">
    <property type="protein sequence ID" value="MDQ2088920.1"/>
    <property type="molecule type" value="Genomic_DNA"/>
</dbReference>
<reference evidence="1" key="2">
    <citation type="submission" date="2023-02" db="EMBL/GenBank/DDBJ databases">
        <title>'Rhodoalgimonas zhirmunskyi' gen. nov., isolated from a red alga.</title>
        <authorList>
            <person name="Nedashkovskaya O.I."/>
            <person name="Otstavnykh N.Y."/>
            <person name="Bystritskaya E.P."/>
            <person name="Balabanova L.A."/>
            <person name="Isaeva M.P."/>
        </authorList>
    </citation>
    <scope>NUCLEOTIDE SEQUENCE</scope>
    <source>
        <strain evidence="1">KCTC 52189</strain>
    </source>
</reference>
<sequence>MGKTRRYIPILGVPAILVAVSGVLAQGDQFDFMPPGGRGALLDLLGQVDAETLAEVAAWDKSAEDWQAWALLQESELDEKAIVTFAGYAELNLPVSEDVLQALAESGDAALLPQDGKDLAIAQCQYCHSLFSGYLMHDRDEIGWKSTFKSPFHLEIPMTEVERDTFARYSAINMPLRFDDVPPELRF</sequence>